<gene>
    <name evidence="1" type="ORF">ESU54_12550</name>
</gene>
<dbReference type="AlphaFoldDB" id="A0A5C6YX55"/>
<evidence type="ECO:0000313" key="1">
    <source>
        <dbReference type="EMBL" id="TXD72253.1"/>
    </source>
</evidence>
<dbReference type="Gene3D" id="3.90.930.1">
    <property type="match status" value="1"/>
</dbReference>
<sequence length="208" mass="24082">MKTLFLIPFALFLFTNCNDALVDNKDHGMAVVAEKDLAIENVEVLKKELTLNQIEGKWYYKNAPFSGYSLVFYPNDTLAEKIGFINGKREGIARKWSEKGVLRVESYYKHNRLNSVYKTWWDNGALSAQSNYVDGIKQGFEKEWYPNGQLAKERQLVNGSENGLQKAWLENGKLYVNYEAKNGRIFGMRRANSCYKLEDEKVIRDKKI</sequence>
<keyword evidence="2" id="KW-1185">Reference proteome</keyword>
<name>A0A5C6YX55_9FLAO</name>
<dbReference type="SUPFAM" id="SSF82185">
    <property type="entry name" value="Histone H3 K4-specific methyltransferase SET7/9 N-terminal domain"/>
    <property type="match status" value="2"/>
</dbReference>
<accession>A0A5C6YX55</accession>
<dbReference type="InterPro" id="IPR011652">
    <property type="entry name" value="MORN_2"/>
</dbReference>
<dbReference type="EMBL" id="VORT01000009">
    <property type="protein sequence ID" value="TXD72253.1"/>
    <property type="molecule type" value="Genomic_DNA"/>
</dbReference>
<dbReference type="Pfam" id="PF07661">
    <property type="entry name" value="MORN_2"/>
    <property type="match status" value="2"/>
</dbReference>
<protein>
    <submittedName>
        <fullName evidence="1">Toxin-antitoxin system YwqK family antitoxin</fullName>
    </submittedName>
</protein>
<proteinExistence type="predicted"/>
<organism evidence="1 2">
    <name type="scientific">Aequorivita antarctica</name>
    <dbReference type="NCBI Taxonomy" id="153266"/>
    <lineage>
        <taxon>Bacteria</taxon>
        <taxon>Pseudomonadati</taxon>
        <taxon>Bacteroidota</taxon>
        <taxon>Flavobacteriia</taxon>
        <taxon>Flavobacteriales</taxon>
        <taxon>Flavobacteriaceae</taxon>
        <taxon>Aequorivita</taxon>
    </lineage>
</organism>
<evidence type="ECO:0000313" key="2">
    <source>
        <dbReference type="Proteomes" id="UP000321497"/>
    </source>
</evidence>
<dbReference type="Proteomes" id="UP000321497">
    <property type="component" value="Unassembled WGS sequence"/>
</dbReference>
<comment type="caution">
    <text evidence="1">The sequence shown here is derived from an EMBL/GenBank/DDBJ whole genome shotgun (WGS) entry which is preliminary data.</text>
</comment>
<reference evidence="1 2" key="1">
    <citation type="submission" date="2019-08" db="EMBL/GenBank/DDBJ databases">
        <title>Genome of Aequorivita antarctica SW49 (type strain).</title>
        <authorList>
            <person name="Bowman J.P."/>
        </authorList>
    </citation>
    <scope>NUCLEOTIDE SEQUENCE [LARGE SCALE GENOMIC DNA]</scope>
    <source>
        <strain evidence="1 2">SW49</strain>
    </source>
</reference>
<dbReference type="RefSeq" id="WP_111844012.1">
    <property type="nucleotide sequence ID" value="NZ_UEGI01000004.1"/>
</dbReference>